<feature type="domain" description="Integrase catalytic" evidence="1">
    <location>
        <begin position="10"/>
        <end position="77"/>
    </location>
</feature>
<gene>
    <name evidence="2" type="ORF">NCTC12126_01101</name>
</gene>
<dbReference type="EMBL" id="CAADIW010000005">
    <property type="protein sequence ID" value="VFS15027.1"/>
    <property type="molecule type" value="Genomic_DNA"/>
</dbReference>
<dbReference type="GO" id="GO:0003676">
    <property type="term" value="F:nucleic acid binding"/>
    <property type="evidence" value="ECO:0007669"/>
    <property type="project" value="InterPro"/>
</dbReference>
<dbReference type="Proteomes" id="UP000351155">
    <property type="component" value="Unassembled WGS sequence"/>
</dbReference>
<name>A0A484WW81_9ENTR</name>
<dbReference type="PANTHER" id="PTHR46889:SF4">
    <property type="entry name" value="TRANSPOSASE INSO FOR INSERTION SEQUENCE ELEMENT IS911B-RELATED"/>
    <property type="match status" value="1"/>
</dbReference>
<dbReference type="InterPro" id="IPR050900">
    <property type="entry name" value="Transposase_IS3/IS150/IS904"/>
</dbReference>
<evidence type="ECO:0000313" key="2">
    <source>
        <dbReference type="EMBL" id="VFS15027.1"/>
    </source>
</evidence>
<dbReference type="Gene3D" id="3.30.420.10">
    <property type="entry name" value="Ribonuclease H-like superfamily/Ribonuclease H"/>
    <property type="match status" value="1"/>
</dbReference>
<dbReference type="SUPFAM" id="SSF53098">
    <property type="entry name" value="Ribonuclease H-like"/>
    <property type="match status" value="1"/>
</dbReference>
<dbReference type="InterPro" id="IPR001584">
    <property type="entry name" value="Integrase_cat-core"/>
</dbReference>
<evidence type="ECO:0000259" key="1">
    <source>
        <dbReference type="Pfam" id="PF00665"/>
    </source>
</evidence>
<proteinExistence type="predicted"/>
<dbReference type="InterPro" id="IPR012337">
    <property type="entry name" value="RNaseH-like_sf"/>
</dbReference>
<dbReference type="InterPro" id="IPR036397">
    <property type="entry name" value="RNaseH_sf"/>
</dbReference>
<dbReference type="GO" id="GO:0015074">
    <property type="term" value="P:DNA integration"/>
    <property type="evidence" value="ECO:0007669"/>
    <property type="project" value="InterPro"/>
</dbReference>
<organism evidence="2 3">
    <name type="scientific">Enterobacter cancerogenus</name>
    <dbReference type="NCBI Taxonomy" id="69218"/>
    <lineage>
        <taxon>Bacteria</taxon>
        <taxon>Pseudomonadati</taxon>
        <taxon>Pseudomonadota</taxon>
        <taxon>Gammaproteobacteria</taxon>
        <taxon>Enterobacterales</taxon>
        <taxon>Enterobacteriaceae</taxon>
        <taxon>Enterobacter</taxon>
        <taxon>Enterobacter cloacae complex</taxon>
    </lineage>
</organism>
<sequence length="99" mass="11485">MQWQFTVVRVKQAWVTDITYSCPWQGWLYLAVVIELFARNVVGWSMKPPLSCELALDALMMDVSRREPDIEIIVYSDLSCQYDSNVSGQQSDPEHELAW</sequence>
<reference evidence="2 3" key="1">
    <citation type="submission" date="2019-03" db="EMBL/GenBank/DDBJ databases">
        <authorList>
            <consortium name="Pathogen Informatics"/>
        </authorList>
    </citation>
    <scope>NUCLEOTIDE SEQUENCE [LARGE SCALE GENOMIC DNA]</scope>
    <source>
        <strain evidence="2 3">NCTC12126</strain>
    </source>
</reference>
<accession>A0A484WW81</accession>
<dbReference type="Pfam" id="PF00665">
    <property type="entry name" value="rve"/>
    <property type="match status" value="1"/>
</dbReference>
<dbReference type="PANTHER" id="PTHR46889">
    <property type="entry name" value="TRANSPOSASE INSF FOR INSERTION SEQUENCE IS3B-RELATED"/>
    <property type="match status" value="1"/>
</dbReference>
<evidence type="ECO:0000313" key="3">
    <source>
        <dbReference type="Proteomes" id="UP000351155"/>
    </source>
</evidence>
<protein>
    <submittedName>
        <fullName evidence="2">Integrase</fullName>
    </submittedName>
</protein>
<dbReference type="AlphaFoldDB" id="A0A484WW81"/>